<evidence type="ECO:0000256" key="1">
    <source>
        <dbReference type="SAM" id="MobiDB-lite"/>
    </source>
</evidence>
<reference evidence="2" key="1">
    <citation type="submission" date="2021-01" db="UniProtKB">
        <authorList>
            <consortium name="EnsemblMetazoa"/>
        </authorList>
    </citation>
    <scope>IDENTIFICATION</scope>
</reference>
<dbReference type="EnsemblMetazoa" id="CLYHEMT017267.1">
    <property type="protein sequence ID" value="CLYHEMP017267.1"/>
    <property type="gene ID" value="CLYHEMG017267"/>
</dbReference>
<organism evidence="2 3">
    <name type="scientific">Clytia hemisphaerica</name>
    <dbReference type="NCBI Taxonomy" id="252671"/>
    <lineage>
        <taxon>Eukaryota</taxon>
        <taxon>Metazoa</taxon>
        <taxon>Cnidaria</taxon>
        <taxon>Hydrozoa</taxon>
        <taxon>Hydroidolina</taxon>
        <taxon>Leptothecata</taxon>
        <taxon>Obeliida</taxon>
        <taxon>Clytiidae</taxon>
        <taxon>Clytia</taxon>
    </lineage>
</organism>
<protein>
    <submittedName>
        <fullName evidence="2">Uncharacterized protein</fullName>
    </submittedName>
</protein>
<proteinExistence type="predicted"/>
<accession>A0A7M5X3M0</accession>
<evidence type="ECO:0000313" key="3">
    <source>
        <dbReference type="Proteomes" id="UP000594262"/>
    </source>
</evidence>
<dbReference type="Proteomes" id="UP000594262">
    <property type="component" value="Unplaced"/>
</dbReference>
<evidence type="ECO:0000313" key="2">
    <source>
        <dbReference type="EnsemblMetazoa" id="CLYHEMP017267.1"/>
    </source>
</evidence>
<name>A0A7M5X3M0_9CNID</name>
<dbReference type="AlphaFoldDB" id="A0A7M5X3M0"/>
<feature type="compositionally biased region" description="Low complexity" evidence="1">
    <location>
        <begin position="100"/>
        <end position="121"/>
    </location>
</feature>
<keyword evidence="3" id="KW-1185">Reference proteome</keyword>
<feature type="region of interest" description="Disordered" evidence="1">
    <location>
        <begin position="94"/>
        <end position="121"/>
    </location>
</feature>
<sequence length="174" mass="19705">TLVRKFTNAVICRAVNHTENALYHTVEGDRKFLNFLRRVVNQVRKWSSMANLIRKKHFRFRQNINKPTLSLSLLSPEDSLKEDWLFSMENGRSAEITGPSSSSSSSSSSSESDCSSLLSNSSPEESLIRALPSLGRTQYRNQYFPRRPLEYTSDNGKPSHPFACDGDLETLEVT</sequence>
<feature type="region of interest" description="Disordered" evidence="1">
    <location>
        <begin position="148"/>
        <end position="174"/>
    </location>
</feature>